<gene>
    <name evidence="2" type="ORF">PACLA_8A071896</name>
</gene>
<dbReference type="EMBL" id="CACRXK020004860">
    <property type="protein sequence ID" value="CAB4004297.1"/>
    <property type="molecule type" value="Genomic_DNA"/>
</dbReference>
<dbReference type="InterPro" id="IPR000477">
    <property type="entry name" value="RT_dom"/>
</dbReference>
<dbReference type="PANTHER" id="PTHR19446">
    <property type="entry name" value="REVERSE TRANSCRIPTASES"/>
    <property type="match status" value="1"/>
</dbReference>
<dbReference type="Pfam" id="PF00078">
    <property type="entry name" value="RVT_1"/>
    <property type="match status" value="1"/>
</dbReference>
<organism evidence="2 3">
    <name type="scientific">Paramuricea clavata</name>
    <name type="common">Red gorgonian</name>
    <name type="synonym">Violescent sea-whip</name>
    <dbReference type="NCBI Taxonomy" id="317549"/>
    <lineage>
        <taxon>Eukaryota</taxon>
        <taxon>Metazoa</taxon>
        <taxon>Cnidaria</taxon>
        <taxon>Anthozoa</taxon>
        <taxon>Octocorallia</taxon>
        <taxon>Malacalcyonacea</taxon>
        <taxon>Plexauridae</taxon>
        <taxon>Paramuricea</taxon>
    </lineage>
</organism>
<proteinExistence type="predicted"/>
<sequence length="168" mass="18907">DNSSPLSTIIQFSDITLGVDEVKVCLHDLDTSRLLKECSQEIAPGVSALFNRSLNVGRIPSEWKSANVTPIHKKYLKEVAENYRPISLLPILGKVMERCICNKFYGHLKQLVTKLQHGFLRGRSCVTQLLSVLHSIGQCLDKNVQTDVLYLDLAKAFDSLDHQIFLKN</sequence>
<comment type="caution">
    <text evidence="2">The sequence shown here is derived from an EMBL/GenBank/DDBJ whole genome shotgun (WGS) entry which is preliminary data.</text>
</comment>
<reference evidence="2" key="1">
    <citation type="submission" date="2020-04" db="EMBL/GenBank/DDBJ databases">
        <authorList>
            <person name="Alioto T."/>
            <person name="Alioto T."/>
            <person name="Gomez Garrido J."/>
        </authorList>
    </citation>
    <scope>NUCLEOTIDE SEQUENCE</scope>
    <source>
        <strain evidence="2">A484AB</strain>
    </source>
</reference>
<accession>A0A7D9EB79</accession>
<dbReference type="SUPFAM" id="SSF56672">
    <property type="entry name" value="DNA/RNA polymerases"/>
    <property type="match status" value="1"/>
</dbReference>
<name>A0A7D9EB79_PARCT</name>
<dbReference type="AlphaFoldDB" id="A0A7D9EB79"/>
<dbReference type="InterPro" id="IPR043502">
    <property type="entry name" value="DNA/RNA_pol_sf"/>
</dbReference>
<feature type="non-terminal residue" evidence="2">
    <location>
        <position position="1"/>
    </location>
</feature>
<feature type="domain" description="Reverse transcriptase" evidence="1">
    <location>
        <begin position="73"/>
        <end position="166"/>
    </location>
</feature>
<evidence type="ECO:0000259" key="1">
    <source>
        <dbReference type="Pfam" id="PF00078"/>
    </source>
</evidence>
<keyword evidence="3" id="KW-1185">Reference proteome</keyword>
<dbReference type="OrthoDB" id="5985491at2759"/>
<protein>
    <recommendedName>
        <fullName evidence="1">Reverse transcriptase domain-containing protein</fullName>
    </recommendedName>
</protein>
<evidence type="ECO:0000313" key="3">
    <source>
        <dbReference type="Proteomes" id="UP001152795"/>
    </source>
</evidence>
<dbReference type="CDD" id="cd01650">
    <property type="entry name" value="RT_nLTR_like"/>
    <property type="match status" value="1"/>
</dbReference>
<evidence type="ECO:0000313" key="2">
    <source>
        <dbReference type="EMBL" id="CAB4004297.1"/>
    </source>
</evidence>
<dbReference type="Proteomes" id="UP001152795">
    <property type="component" value="Unassembled WGS sequence"/>
</dbReference>